<reference evidence="2" key="1">
    <citation type="submission" date="2021-12" db="EMBL/GenBank/DDBJ databases">
        <title>Convergent genome expansion in fungi linked to evolution of root-endophyte symbiosis.</title>
        <authorList>
            <consortium name="DOE Joint Genome Institute"/>
            <person name="Ke Y.-H."/>
            <person name="Bonito G."/>
            <person name="Liao H.-L."/>
            <person name="Looney B."/>
            <person name="Rojas-Flechas A."/>
            <person name="Nash J."/>
            <person name="Hameed K."/>
            <person name="Schadt C."/>
            <person name="Martin F."/>
            <person name="Crous P.W."/>
            <person name="Miettinen O."/>
            <person name="Magnuson J.K."/>
            <person name="Labbe J."/>
            <person name="Jacobson D."/>
            <person name="Doktycz M.J."/>
            <person name="Veneault-Fourrey C."/>
            <person name="Kuo A."/>
            <person name="Mondo S."/>
            <person name="Calhoun S."/>
            <person name="Riley R."/>
            <person name="Ohm R."/>
            <person name="LaButti K."/>
            <person name="Andreopoulos B."/>
            <person name="Pangilinan J."/>
            <person name="Nolan M."/>
            <person name="Tritt A."/>
            <person name="Clum A."/>
            <person name="Lipzen A."/>
            <person name="Daum C."/>
            <person name="Barry K."/>
            <person name="Grigoriev I.V."/>
            <person name="Vilgalys R."/>
        </authorList>
    </citation>
    <scope>NUCLEOTIDE SEQUENCE</scope>
    <source>
        <strain evidence="2">PMI_201</strain>
    </source>
</reference>
<keyword evidence="3" id="KW-1185">Reference proteome</keyword>
<protein>
    <submittedName>
        <fullName evidence="2">Glycosyl hydrolase family 92-domain-containing protein</fullName>
    </submittedName>
</protein>
<dbReference type="AlphaFoldDB" id="A0AAD4PXV9"/>
<name>A0AAD4PXV9_9EURO</name>
<dbReference type="PANTHER" id="PTHR12143:SF42">
    <property type="entry name" value="PUTATIVE SUBFAMILY (AFU_ORTHOLOGUE AFUA_6G13760)-RELATED"/>
    <property type="match status" value="1"/>
</dbReference>
<dbReference type="EMBL" id="JAJTJA010000006">
    <property type="protein sequence ID" value="KAH8697079.1"/>
    <property type="molecule type" value="Genomic_DNA"/>
</dbReference>
<evidence type="ECO:0000313" key="2">
    <source>
        <dbReference type="EMBL" id="KAH8697079.1"/>
    </source>
</evidence>
<evidence type="ECO:0000313" key="3">
    <source>
        <dbReference type="Proteomes" id="UP001201262"/>
    </source>
</evidence>
<proteinExistence type="predicted"/>
<feature type="domain" description="Glycosyl hydrolase family 92" evidence="1">
    <location>
        <begin position="1"/>
        <end position="59"/>
    </location>
</feature>
<dbReference type="Gene3D" id="3.30.2080.10">
    <property type="entry name" value="GH92 mannosidase domain"/>
    <property type="match status" value="1"/>
</dbReference>
<dbReference type="Gene3D" id="1.20.1610.10">
    <property type="entry name" value="alpha-1,2-mannosidases domains"/>
    <property type="match status" value="1"/>
</dbReference>
<dbReference type="GO" id="GO:0006516">
    <property type="term" value="P:glycoprotein catabolic process"/>
    <property type="evidence" value="ECO:0007669"/>
    <property type="project" value="TreeGrafter"/>
</dbReference>
<dbReference type="Pfam" id="PF07971">
    <property type="entry name" value="Glyco_hydro_92"/>
    <property type="match status" value="2"/>
</dbReference>
<dbReference type="GO" id="GO:0000224">
    <property type="term" value="F:peptide-N4-(N-acetyl-beta-glucosaminyl)asparagine amidase activity"/>
    <property type="evidence" value="ECO:0007669"/>
    <property type="project" value="TreeGrafter"/>
</dbReference>
<dbReference type="InterPro" id="IPR012939">
    <property type="entry name" value="Glyco_hydro_92"/>
</dbReference>
<feature type="domain" description="Glycosyl hydrolase family 92" evidence="1">
    <location>
        <begin position="88"/>
        <end position="176"/>
    </location>
</feature>
<evidence type="ECO:0000259" key="1">
    <source>
        <dbReference type="Pfam" id="PF07971"/>
    </source>
</evidence>
<dbReference type="GO" id="GO:0005634">
    <property type="term" value="C:nucleus"/>
    <property type="evidence" value="ECO:0007669"/>
    <property type="project" value="TreeGrafter"/>
</dbReference>
<accession>A0AAD4PXV9</accession>
<dbReference type="RefSeq" id="XP_046071780.1">
    <property type="nucleotide sequence ID" value="XM_046218232.1"/>
</dbReference>
<dbReference type="InterPro" id="IPR050883">
    <property type="entry name" value="PNGase"/>
</dbReference>
<keyword evidence="2" id="KW-0378">Hydrolase</keyword>
<comment type="caution">
    <text evidence="2">The sequence shown here is derived from an EMBL/GenBank/DDBJ whole genome shotgun (WGS) entry which is preliminary data.</text>
</comment>
<dbReference type="GO" id="GO:0005829">
    <property type="term" value="C:cytosol"/>
    <property type="evidence" value="ECO:0007669"/>
    <property type="project" value="TreeGrafter"/>
</dbReference>
<dbReference type="GeneID" id="70248519"/>
<dbReference type="Proteomes" id="UP001201262">
    <property type="component" value="Unassembled WGS sequence"/>
</dbReference>
<sequence length="188" mass="20978">MANKPGKQEDCETYVNRSSNWKNMLRSDQNSTVQGFDTGFNGFLQPKYENGSWGERDPAMSSPTSSPNSCLFNDAIYFTDRLSFLHFSNLVNIGDHQAFPPVYQFHYTGRPGLSTQRARAHIDTSFNGTISGIPGDEDSGAMGSFVVFTMLSIWPVLGEDVYLLSPPAFSDNWISHDFFTEGSVLEFT</sequence>
<organism evidence="2 3">
    <name type="scientific">Talaromyces proteolyticus</name>
    <dbReference type="NCBI Taxonomy" id="1131652"/>
    <lineage>
        <taxon>Eukaryota</taxon>
        <taxon>Fungi</taxon>
        <taxon>Dikarya</taxon>
        <taxon>Ascomycota</taxon>
        <taxon>Pezizomycotina</taxon>
        <taxon>Eurotiomycetes</taxon>
        <taxon>Eurotiomycetidae</taxon>
        <taxon>Eurotiales</taxon>
        <taxon>Trichocomaceae</taxon>
        <taxon>Talaromyces</taxon>
        <taxon>Talaromyces sect. Bacilispori</taxon>
    </lineage>
</organism>
<dbReference type="PANTHER" id="PTHR12143">
    <property type="entry name" value="PEPTIDE N-GLYCANASE PNGASE -RELATED"/>
    <property type="match status" value="1"/>
</dbReference>
<gene>
    <name evidence="2" type="ORF">BGW36DRAFT_396896</name>
</gene>